<reference evidence="3" key="1">
    <citation type="submission" date="2020-03" db="EMBL/GenBank/DDBJ databases">
        <authorList>
            <person name="Guo F."/>
        </authorList>
    </citation>
    <scope>NUCLEOTIDE SEQUENCE</scope>
    <source>
        <strain evidence="3">JCM 30134</strain>
    </source>
</reference>
<keyword evidence="4" id="KW-1185">Reference proteome</keyword>
<organism evidence="3 4">
    <name type="scientific">Pseudomaricurvus hydrocarbonicus</name>
    <dbReference type="NCBI Taxonomy" id="1470433"/>
    <lineage>
        <taxon>Bacteria</taxon>
        <taxon>Pseudomonadati</taxon>
        <taxon>Pseudomonadota</taxon>
        <taxon>Gammaproteobacteria</taxon>
        <taxon>Cellvibrionales</taxon>
        <taxon>Cellvibrionaceae</taxon>
        <taxon>Pseudomaricurvus</taxon>
    </lineage>
</organism>
<feature type="chain" id="PRO_5039446378" description="Murein lipoprotein" evidence="2">
    <location>
        <begin position="30"/>
        <end position="90"/>
    </location>
</feature>
<name>A0A9E5JZU2_9GAMM</name>
<keyword evidence="2" id="KW-0732">Signal</keyword>
<feature type="region of interest" description="Disordered" evidence="1">
    <location>
        <begin position="49"/>
        <end position="77"/>
    </location>
</feature>
<dbReference type="RefSeq" id="WP_167185241.1">
    <property type="nucleotide sequence ID" value="NZ_JAAONZ010000005.1"/>
</dbReference>
<accession>A0A9E5JZU2</accession>
<evidence type="ECO:0000256" key="1">
    <source>
        <dbReference type="SAM" id="MobiDB-lite"/>
    </source>
</evidence>
<feature type="signal peptide" evidence="2">
    <location>
        <begin position="1"/>
        <end position="29"/>
    </location>
</feature>
<comment type="caution">
    <text evidence="3">The sequence shown here is derived from an EMBL/GenBank/DDBJ whole genome shotgun (WGS) entry which is preliminary data.</text>
</comment>
<dbReference type="Proteomes" id="UP000787472">
    <property type="component" value="Unassembled WGS sequence"/>
</dbReference>
<protein>
    <recommendedName>
        <fullName evidence="5">Murein lipoprotein</fullName>
    </recommendedName>
</protein>
<dbReference type="Pfam" id="PF11839">
    <property type="entry name" value="Alanine_zipper"/>
    <property type="match status" value="1"/>
</dbReference>
<dbReference type="AlphaFoldDB" id="A0A9E5JZU2"/>
<proteinExistence type="predicted"/>
<sequence>MNTLLKTTVVGVFLAALTGMSGCASTSKAEIDAMKTDIRTAQDTANRAASDAAAARNEAAAAREAAEQARNAAMETNEKLDRMYKKSMYK</sequence>
<feature type="compositionally biased region" description="Low complexity" evidence="1">
    <location>
        <begin position="49"/>
        <end position="73"/>
    </location>
</feature>
<evidence type="ECO:0000256" key="2">
    <source>
        <dbReference type="SAM" id="SignalP"/>
    </source>
</evidence>
<dbReference type="EMBL" id="JAAONZ010000005">
    <property type="protein sequence ID" value="NHO65747.1"/>
    <property type="molecule type" value="Genomic_DNA"/>
</dbReference>
<evidence type="ECO:0000313" key="4">
    <source>
        <dbReference type="Proteomes" id="UP000787472"/>
    </source>
</evidence>
<gene>
    <name evidence="3" type="ORF">G8770_09360</name>
</gene>
<dbReference type="NCBIfam" id="NF040598">
    <property type="entry name" value="Ala_zip_lipo"/>
    <property type="match status" value="1"/>
</dbReference>
<evidence type="ECO:0008006" key="5">
    <source>
        <dbReference type="Google" id="ProtNLM"/>
    </source>
</evidence>
<evidence type="ECO:0000313" key="3">
    <source>
        <dbReference type="EMBL" id="NHO65747.1"/>
    </source>
</evidence>
<dbReference type="InterPro" id="IPR021793">
    <property type="entry name" value="Oprl"/>
</dbReference>
<dbReference type="PROSITE" id="PS51257">
    <property type="entry name" value="PROKAR_LIPOPROTEIN"/>
    <property type="match status" value="1"/>
</dbReference>